<dbReference type="InterPro" id="IPR003307">
    <property type="entry name" value="W2_domain"/>
</dbReference>
<accession>A0A815UUX5</accession>
<evidence type="ECO:0000313" key="11">
    <source>
        <dbReference type="EMBL" id="CAF4158894.1"/>
    </source>
</evidence>
<dbReference type="PANTHER" id="PTHR23001">
    <property type="entry name" value="EUKARYOTIC TRANSLATION INITIATION FACTOR"/>
    <property type="match status" value="1"/>
</dbReference>
<keyword evidence="3" id="KW-0396">Initiation factor</keyword>
<evidence type="ECO:0000259" key="8">
    <source>
        <dbReference type="PROSITE" id="PS51363"/>
    </source>
</evidence>
<comment type="caution">
    <text evidence="10">The sequence shown here is derived from an EMBL/GenBank/DDBJ whole genome shotgun (WGS) entry which is preliminary data.</text>
</comment>
<dbReference type="GO" id="GO:0003743">
    <property type="term" value="F:translation initiation factor activity"/>
    <property type="evidence" value="ECO:0007669"/>
    <property type="project" value="UniProtKB-KW"/>
</dbReference>
<comment type="similarity">
    <text evidence="1">Belongs to the eIF-2-beta/eIF-5 family.</text>
</comment>
<evidence type="ECO:0000256" key="1">
    <source>
        <dbReference type="ARBA" id="ARBA00010397"/>
    </source>
</evidence>
<dbReference type="Proteomes" id="UP000682733">
    <property type="component" value="Unassembled WGS sequence"/>
</dbReference>
<dbReference type="GO" id="GO:0005092">
    <property type="term" value="F:GDP-dissociation inhibitor activity"/>
    <property type="evidence" value="ECO:0007669"/>
    <property type="project" value="TreeGrafter"/>
</dbReference>
<dbReference type="InterPro" id="IPR016190">
    <property type="entry name" value="Transl_init_fac_IF2/IF5_Zn-bd"/>
</dbReference>
<dbReference type="SUPFAM" id="SSF48371">
    <property type="entry name" value="ARM repeat"/>
    <property type="match status" value="1"/>
</dbReference>
<evidence type="ECO:0000313" key="9">
    <source>
        <dbReference type="EMBL" id="CAF1348043.1"/>
    </source>
</evidence>
<sequence length="458" mass="50851">MAMINVNRNTNDMFYRYKMPKLVAKIEGTGNGIKTVIVNMTQIAKALSRPPTYVTKYFGCELGAQVQMIAKDDRYIVNGAHDAEKLQNLLDGFIKRFVLCPSCDNPETQLSFRNRNGGEIRQVCIACGHQGGINMASHKLTTYISKYPPDAEGKSEGHEGKENGGTKAKGGKAKKEKKAAGGKNSDEDSPVGAGKANGASKTNGAGDDDDENGDWGDEDLSPTDGLNAKKKLDLNVKSMIQSDDLDKPVAERCEMFSKMLESKKASDELNNTETIKELLAEAERLEIMEKAPFVVAQCLFTENILKELDVYKALLLKLCTKNSKGQKYFLHGLESLISAGSLKEKLFNKKSISKVFLKLYEDDIIEEETFYSWYDKKVAKEIREMSKDFIEWLKTADETSEEEEGGDDNEEETEAEKEKVAINFSYAAEGLEVAKEKSKSEAESKIEVNGEIINVDDI</sequence>
<keyword evidence="13" id="KW-1185">Reference proteome</keyword>
<protein>
    <recommendedName>
        <fullName evidence="2">Eukaryotic translation initiation factor 5</fullName>
    </recommendedName>
</protein>
<dbReference type="SUPFAM" id="SSF75689">
    <property type="entry name" value="Zinc-binding domain of translation initiation factor 2 beta"/>
    <property type="match status" value="1"/>
</dbReference>
<dbReference type="Proteomes" id="UP000663829">
    <property type="component" value="Unassembled WGS sequence"/>
</dbReference>
<dbReference type="CDD" id="cd11561">
    <property type="entry name" value="W2_eIF5"/>
    <property type="match status" value="1"/>
</dbReference>
<dbReference type="InterPro" id="IPR016189">
    <property type="entry name" value="Transl_init_fac_IF2/IF5_N"/>
</dbReference>
<dbReference type="GO" id="GO:0005525">
    <property type="term" value="F:GTP binding"/>
    <property type="evidence" value="ECO:0007669"/>
    <property type="project" value="UniProtKB-KW"/>
</dbReference>
<evidence type="ECO:0000256" key="5">
    <source>
        <dbReference type="ARBA" id="ARBA00022917"/>
    </source>
</evidence>
<keyword evidence="4" id="KW-0547">Nucleotide-binding</keyword>
<dbReference type="OrthoDB" id="10250831at2759"/>
<feature type="compositionally biased region" description="Basic and acidic residues" evidence="7">
    <location>
        <begin position="149"/>
        <end position="164"/>
    </location>
</feature>
<evidence type="ECO:0000256" key="6">
    <source>
        <dbReference type="ARBA" id="ARBA00023134"/>
    </source>
</evidence>
<feature type="region of interest" description="Disordered" evidence="7">
    <location>
        <begin position="147"/>
        <end position="226"/>
    </location>
</feature>
<reference evidence="10" key="1">
    <citation type="submission" date="2021-02" db="EMBL/GenBank/DDBJ databases">
        <authorList>
            <person name="Nowell W R."/>
        </authorList>
    </citation>
    <scope>NUCLEOTIDE SEQUENCE</scope>
</reference>
<dbReference type="GO" id="GO:0001732">
    <property type="term" value="P:formation of cytoplasmic translation initiation complex"/>
    <property type="evidence" value="ECO:0007669"/>
    <property type="project" value="TreeGrafter"/>
</dbReference>
<dbReference type="FunFam" id="3.30.30.170:FF:000002">
    <property type="entry name" value="Eukaryotic translation initiation factor 5"/>
    <property type="match status" value="1"/>
</dbReference>
<dbReference type="InterPro" id="IPR016024">
    <property type="entry name" value="ARM-type_fold"/>
</dbReference>
<dbReference type="Gene3D" id="1.25.40.180">
    <property type="match status" value="1"/>
</dbReference>
<dbReference type="SMART" id="SM00515">
    <property type="entry name" value="eIF5C"/>
    <property type="match status" value="1"/>
</dbReference>
<dbReference type="Proteomes" id="UP000677228">
    <property type="component" value="Unassembled WGS sequence"/>
</dbReference>
<feature type="region of interest" description="Disordered" evidence="7">
    <location>
        <begin position="397"/>
        <end position="419"/>
    </location>
</feature>
<gene>
    <name evidence="10" type="ORF">GPM918_LOCUS37595</name>
    <name evidence="9" type="ORF">OVA965_LOCUS30663</name>
    <name evidence="12" type="ORF">SRO942_LOCUS38369</name>
    <name evidence="11" type="ORF">TMI583_LOCUS31472</name>
</gene>
<dbReference type="EMBL" id="CAJOBA010044076">
    <property type="protein sequence ID" value="CAF4158894.1"/>
    <property type="molecule type" value="Genomic_DNA"/>
</dbReference>
<dbReference type="SMART" id="SM00653">
    <property type="entry name" value="eIF2B_5"/>
    <property type="match status" value="1"/>
</dbReference>
<dbReference type="InterPro" id="IPR045196">
    <property type="entry name" value="IF2/IF5"/>
</dbReference>
<dbReference type="Gene3D" id="2.20.25.350">
    <property type="match status" value="1"/>
</dbReference>
<dbReference type="PANTHER" id="PTHR23001:SF7">
    <property type="entry name" value="EUKARYOTIC TRANSLATION INITIATION FACTOR 5"/>
    <property type="match status" value="1"/>
</dbReference>
<evidence type="ECO:0000313" key="10">
    <source>
        <dbReference type="EMBL" id="CAF1522087.1"/>
    </source>
</evidence>
<dbReference type="Gene3D" id="3.30.30.170">
    <property type="match status" value="1"/>
</dbReference>
<evidence type="ECO:0000313" key="13">
    <source>
        <dbReference type="Proteomes" id="UP000663829"/>
    </source>
</evidence>
<dbReference type="EMBL" id="CAJNOQ010023963">
    <property type="protein sequence ID" value="CAF1522087.1"/>
    <property type="molecule type" value="Genomic_DNA"/>
</dbReference>
<feature type="compositionally biased region" description="Acidic residues" evidence="7">
    <location>
        <begin position="398"/>
        <end position="415"/>
    </location>
</feature>
<dbReference type="Pfam" id="PF02020">
    <property type="entry name" value="W2"/>
    <property type="match status" value="1"/>
</dbReference>
<dbReference type="Pfam" id="PF01873">
    <property type="entry name" value="eIF-5_eIF-2B"/>
    <property type="match status" value="1"/>
</dbReference>
<proteinExistence type="inferred from homology"/>
<evidence type="ECO:0000313" key="12">
    <source>
        <dbReference type="EMBL" id="CAF4381306.1"/>
    </source>
</evidence>
<feature type="domain" description="W2" evidence="8">
    <location>
        <begin position="246"/>
        <end position="403"/>
    </location>
</feature>
<dbReference type="InterPro" id="IPR002735">
    <property type="entry name" value="Transl_init_fac_IF2/IF5_dom"/>
</dbReference>
<dbReference type="EMBL" id="CAJOBC010089522">
    <property type="protein sequence ID" value="CAF4381306.1"/>
    <property type="molecule type" value="Genomic_DNA"/>
</dbReference>
<organism evidence="10 13">
    <name type="scientific">Didymodactylos carnosus</name>
    <dbReference type="NCBI Taxonomy" id="1234261"/>
    <lineage>
        <taxon>Eukaryota</taxon>
        <taxon>Metazoa</taxon>
        <taxon>Spiralia</taxon>
        <taxon>Gnathifera</taxon>
        <taxon>Rotifera</taxon>
        <taxon>Eurotatoria</taxon>
        <taxon>Bdelloidea</taxon>
        <taxon>Philodinida</taxon>
        <taxon>Philodinidae</taxon>
        <taxon>Didymodactylos</taxon>
    </lineage>
</organism>
<evidence type="ECO:0000256" key="3">
    <source>
        <dbReference type="ARBA" id="ARBA00022540"/>
    </source>
</evidence>
<dbReference type="PROSITE" id="PS51363">
    <property type="entry name" value="W2"/>
    <property type="match status" value="1"/>
</dbReference>
<feature type="compositionally biased region" description="Acidic residues" evidence="7">
    <location>
        <begin position="206"/>
        <end position="221"/>
    </location>
</feature>
<dbReference type="SUPFAM" id="SSF100966">
    <property type="entry name" value="Translation initiation factor 2 beta, aIF2beta, N-terminal domain"/>
    <property type="match status" value="1"/>
</dbReference>
<evidence type="ECO:0000256" key="7">
    <source>
        <dbReference type="SAM" id="MobiDB-lite"/>
    </source>
</evidence>
<evidence type="ECO:0000256" key="4">
    <source>
        <dbReference type="ARBA" id="ARBA00022741"/>
    </source>
</evidence>
<keyword evidence="5" id="KW-0648">Protein biosynthesis</keyword>
<dbReference type="Proteomes" id="UP000681722">
    <property type="component" value="Unassembled WGS sequence"/>
</dbReference>
<dbReference type="GO" id="GO:0005829">
    <property type="term" value="C:cytosol"/>
    <property type="evidence" value="ECO:0007669"/>
    <property type="project" value="TreeGrafter"/>
</dbReference>
<dbReference type="EMBL" id="CAJNOK010022438">
    <property type="protein sequence ID" value="CAF1348043.1"/>
    <property type="molecule type" value="Genomic_DNA"/>
</dbReference>
<name>A0A815UUX5_9BILA</name>
<evidence type="ECO:0000256" key="2">
    <source>
        <dbReference type="ARBA" id="ARBA00018059"/>
    </source>
</evidence>
<dbReference type="AlphaFoldDB" id="A0A815UUX5"/>
<keyword evidence="6" id="KW-0342">GTP-binding</keyword>
<dbReference type="GO" id="GO:0071074">
    <property type="term" value="F:eukaryotic initiation factor eIF2 binding"/>
    <property type="evidence" value="ECO:0007669"/>
    <property type="project" value="TreeGrafter"/>
</dbReference>